<evidence type="ECO:0000259" key="2">
    <source>
        <dbReference type="Pfam" id="PF08609"/>
    </source>
</evidence>
<keyword evidence="1" id="KW-0677">Repeat</keyword>
<evidence type="ECO:0000313" key="4">
    <source>
        <dbReference type="Proteomes" id="UP000007798"/>
    </source>
</evidence>
<dbReference type="OrthoDB" id="10250458at2759"/>
<dbReference type="InParanoid" id="B4MXN0"/>
<accession>B4MXN0</accession>
<dbReference type="EMBL" id="CH963876">
    <property type="protein sequence ID" value="EDW76799.2"/>
    <property type="molecule type" value="Genomic_DNA"/>
</dbReference>
<keyword evidence="4" id="KW-1185">Reference proteome</keyword>
<gene>
    <name evidence="3" type="primary">Dwil\GK20262</name>
    <name evidence="3" type="ORF">Dwil_GK20262</name>
</gene>
<proteinExistence type="predicted"/>
<dbReference type="Proteomes" id="UP000007798">
    <property type="component" value="Unassembled WGS sequence"/>
</dbReference>
<dbReference type="InterPro" id="IPR050693">
    <property type="entry name" value="Hsp70_NEF-Inhibitors"/>
</dbReference>
<dbReference type="PANTHER" id="PTHR19316:SF18">
    <property type="entry name" value="HSP70-BINDING PROTEIN 1"/>
    <property type="match status" value="1"/>
</dbReference>
<dbReference type="InterPro" id="IPR013918">
    <property type="entry name" value="Nucleotide_exch_fac_Fes1"/>
</dbReference>
<dbReference type="STRING" id="7260.B4MXN0"/>
<dbReference type="Pfam" id="PF08609">
    <property type="entry name" value="Fes1"/>
    <property type="match status" value="1"/>
</dbReference>
<dbReference type="KEGG" id="dwi:6643083"/>
<dbReference type="InterPro" id="IPR016024">
    <property type="entry name" value="ARM-type_fold"/>
</dbReference>
<feature type="non-terminal residue" evidence="3">
    <location>
        <position position="301"/>
    </location>
</feature>
<dbReference type="HOGENOM" id="CLU_049387_0_0_1"/>
<organism evidence="3 4">
    <name type="scientific">Drosophila willistoni</name>
    <name type="common">Fruit fly</name>
    <dbReference type="NCBI Taxonomy" id="7260"/>
    <lineage>
        <taxon>Eukaryota</taxon>
        <taxon>Metazoa</taxon>
        <taxon>Ecdysozoa</taxon>
        <taxon>Arthropoda</taxon>
        <taxon>Hexapoda</taxon>
        <taxon>Insecta</taxon>
        <taxon>Pterygota</taxon>
        <taxon>Neoptera</taxon>
        <taxon>Endopterygota</taxon>
        <taxon>Diptera</taxon>
        <taxon>Brachycera</taxon>
        <taxon>Muscomorpha</taxon>
        <taxon>Ephydroidea</taxon>
        <taxon>Drosophilidae</taxon>
        <taxon>Drosophila</taxon>
        <taxon>Sophophora</taxon>
    </lineage>
</organism>
<name>B4MXN0_DROWI</name>
<dbReference type="SUPFAM" id="SSF48371">
    <property type="entry name" value="ARM repeat"/>
    <property type="match status" value="1"/>
</dbReference>
<sequence length="301" mass="33924">MDPDSRRKLNLQGVLKYAVENTPTNSCDSPQNQQFESDSERNLFLQKALKAMTTDVTKDLKTALAILDSNSTDLDEKIESLEIIRDQIDDIDLANSFVKLGGTHTLLRFIKESDNKMKSLAISIVAEMAQNNPFCQDTFLKENYLPYLVAYMKNADNNIAKRSIYAVSSLIRNFNPGLNQFIRINGINTLLSCLRSTENDVYIKAAFLIGSLSLAEKSIREVFVKQHTVPVLLENLKFINEFDAKQETTLFALSALSVDCKWSLPLEKRLQSEAILKEIKTKNVSLDTCQDIVNSATNILE</sequence>
<evidence type="ECO:0000256" key="1">
    <source>
        <dbReference type="ARBA" id="ARBA00022737"/>
    </source>
</evidence>
<reference evidence="3 4" key="1">
    <citation type="journal article" date="2007" name="Nature">
        <title>Evolution of genes and genomes on the Drosophila phylogeny.</title>
        <authorList>
            <consortium name="Drosophila 12 Genomes Consortium"/>
            <person name="Clark A.G."/>
            <person name="Eisen M.B."/>
            <person name="Smith D.R."/>
            <person name="Bergman C.M."/>
            <person name="Oliver B."/>
            <person name="Markow T.A."/>
            <person name="Kaufman T.C."/>
            <person name="Kellis M."/>
            <person name="Gelbart W."/>
            <person name="Iyer V.N."/>
            <person name="Pollard D.A."/>
            <person name="Sackton T.B."/>
            <person name="Larracuente A.M."/>
            <person name="Singh N.D."/>
            <person name="Abad J.P."/>
            <person name="Abt D.N."/>
            <person name="Adryan B."/>
            <person name="Aguade M."/>
            <person name="Akashi H."/>
            <person name="Anderson W.W."/>
            <person name="Aquadro C.F."/>
            <person name="Ardell D.H."/>
            <person name="Arguello R."/>
            <person name="Artieri C.G."/>
            <person name="Barbash D.A."/>
            <person name="Barker D."/>
            <person name="Barsanti P."/>
            <person name="Batterham P."/>
            <person name="Batzoglou S."/>
            <person name="Begun D."/>
            <person name="Bhutkar A."/>
            <person name="Blanco E."/>
            <person name="Bosak S.A."/>
            <person name="Bradley R.K."/>
            <person name="Brand A.D."/>
            <person name="Brent M.R."/>
            <person name="Brooks A.N."/>
            <person name="Brown R.H."/>
            <person name="Butlin R.K."/>
            <person name="Caggese C."/>
            <person name="Calvi B.R."/>
            <person name="Bernardo de Carvalho A."/>
            <person name="Caspi A."/>
            <person name="Castrezana S."/>
            <person name="Celniker S.E."/>
            <person name="Chang J.L."/>
            <person name="Chapple C."/>
            <person name="Chatterji S."/>
            <person name="Chinwalla A."/>
            <person name="Civetta A."/>
            <person name="Clifton S.W."/>
            <person name="Comeron J.M."/>
            <person name="Costello J.C."/>
            <person name="Coyne J.A."/>
            <person name="Daub J."/>
            <person name="David R.G."/>
            <person name="Delcher A.L."/>
            <person name="Delehaunty K."/>
            <person name="Do C.B."/>
            <person name="Ebling H."/>
            <person name="Edwards K."/>
            <person name="Eickbush T."/>
            <person name="Evans J.D."/>
            <person name="Filipski A."/>
            <person name="Findeiss S."/>
            <person name="Freyhult E."/>
            <person name="Fulton L."/>
            <person name="Fulton R."/>
            <person name="Garcia A.C."/>
            <person name="Gardiner A."/>
            <person name="Garfield D.A."/>
            <person name="Garvin B.E."/>
            <person name="Gibson G."/>
            <person name="Gilbert D."/>
            <person name="Gnerre S."/>
            <person name="Godfrey J."/>
            <person name="Good R."/>
            <person name="Gotea V."/>
            <person name="Gravely B."/>
            <person name="Greenberg A.J."/>
            <person name="Griffiths-Jones S."/>
            <person name="Gross S."/>
            <person name="Guigo R."/>
            <person name="Gustafson E.A."/>
            <person name="Haerty W."/>
            <person name="Hahn M.W."/>
            <person name="Halligan D.L."/>
            <person name="Halpern A.L."/>
            <person name="Halter G.M."/>
            <person name="Han M.V."/>
            <person name="Heger A."/>
            <person name="Hillier L."/>
            <person name="Hinrichs A.S."/>
            <person name="Holmes I."/>
            <person name="Hoskins R.A."/>
            <person name="Hubisz M.J."/>
            <person name="Hultmark D."/>
            <person name="Huntley M.A."/>
            <person name="Jaffe D.B."/>
            <person name="Jagadeeshan S."/>
            <person name="Jeck W.R."/>
            <person name="Johnson J."/>
            <person name="Jones C.D."/>
            <person name="Jordan W.C."/>
            <person name="Karpen G.H."/>
            <person name="Kataoka E."/>
            <person name="Keightley P.D."/>
            <person name="Kheradpour P."/>
            <person name="Kirkness E.F."/>
            <person name="Koerich L.B."/>
            <person name="Kristiansen K."/>
            <person name="Kudrna D."/>
            <person name="Kulathinal R.J."/>
            <person name="Kumar S."/>
            <person name="Kwok R."/>
            <person name="Lander E."/>
            <person name="Langley C.H."/>
            <person name="Lapoint R."/>
            <person name="Lazzaro B.P."/>
            <person name="Lee S.J."/>
            <person name="Levesque L."/>
            <person name="Li R."/>
            <person name="Lin C.F."/>
            <person name="Lin M.F."/>
            <person name="Lindblad-Toh K."/>
            <person name="Llopart A."/>
            <person name="Long M."/>
            <person name="Low L."/>
            <person name="Lozovsky E."/>
            <person name="Lu J."/>
            <person name="Luo M."/>
            <person name="Machado C.A."/>
            <person name="Makalowski W."/>
            <person name="Marzo M."/>
            <person name="Matsuda M."/>
            <person name="Matzkin L."/>
            <person name="McAllister B."/>
            <person name="McBride C.S."/>
            <person name="McKernan B."/>
            <person name="McKernan K."/>
            <person name="Mendez-Lago M."/>
            <person name="Minx P."/>
            <person name="Mollenhauer M.U."/>
            <person name="Montooth K."/>
            <person name="Mount S.M."/>
            <person name="Mu X."/>
            <person name="Myers E."/>
            <person name="Negre B."/>
            <person name="Newfeld S."/>
            <person name="Nielsen R."/>
            <person name="Noor M.A."/>
            <person name="O'Grady P."/>
            <person name="Pachter L."/>
            <person name="Papaceit M."/>
            <person name="Parisi M.J."/>
            <person name="Parisi M."/>
            <person name="Parts L."/>
            <person name="Pedersen J.S."/>
            <person name="Pesole G."/>
            <person name="Phillippy A.M."/>
            <person name="Ponting C.P."/>
            <person name="Pop M."/>
            <person name="Porcelli D."/>
            <person name="Powell J.R."/>
            <person name="Prohaska S."/>
            <person name="Pruitt K."/>
            <person name="Puig M."/>
            <person name="Quesneville H."/>
            <person name="Ram K.R."/>
            <person name="Rand D."/>
            <person name="Rasmussen M.D."/>
            <person name="Reed L.K."/>
            <person name="Reenan R."/>
            <person name="Reily A."/>
            <person name="Remington K.A."/>
            <person name="Rieger T.T."/>
            <person name="Ritchie M.G."/>
            <person name="Robin C."/>
            <person name="Rogers Y.H."/>
            <person name="Rohde C."/>
            <person name="Rozas J."/>
            <person name="Rubenfield M.J."/>
            <person name="Ruiz A."/>
            <person name="Russo S."/>
            <person name="Salzberg S.L."/>
            <person name="Sanchez-Gracia A."/>
            <person name="Saranga D.J."/>
            <person name="Sato H."/>
            <person name="Schaeffer S.W."/>
            <person name="Schatz M.C."/>
            <person name="Schlenke T."/>
            <person name="Schwartz R."/>
            <person name="Segarra C."/>
            <person name="Singh R.S."/>
            <person name="Sirot L."/>
            <person name="Sirota M."/>
            <person name="Sisneros N.B."/>
            <person name="Smith C.D."/>
            <person name="Smith T.F."/>
            <person name="Spieth J."/>
            <person name="Stage D.E."/>
            <person name="Stark A."/>
            <person name="Stephan W."/>
            <person name="Strausberg R.L."/>
            <person name="Strempel S."/>
            <person name="Sturgill D."/>
            <person name="Sutton G."/>
            <person name="Sutton G.G."/>
            <person name="Tao W."/>
            <person name="Teichmann S."/>
            <person name="Tobari Y.N."/>
            <person name="Tomimura Y."/>
            <person name="Tsolas J.M."/>
            <person name="Valente V.L."/>
            <person name="Venter E."/>
            <person name="Venter J.C."/>
            <person name="Vicario S."/>
            <person name="Vieira F.G."/>
            <person name="Vilella A.J."/>
            <person name="Villasante A."/>
            <person name="Walenz B."/>
            <person name="Wang J."/>
            <person name="Wasserman M."/>
            <person name="Watts T."/>
            <person name="Wilson D."/>
            <person name="Wilson R.K."/>
            <person name="Wing R.A."/>
            <person name="Wolfner M.F."/>
            <person name="Wong A."/>
            <person name="Wong G.K."/>
            <person name="Wu C.I."/>
            <person name="Wu G."/>
            <person name="Yamamoto D."/>
            <person name="Yang H.P."/>
            <person name="Yang S.P."/>
            <person name="Yorke J.A."/>
            <person name="Yoshida K."/>
            <person name="Zdobnov E."/>
            <person name="Zhang P."/>
            <person name="Zhang Y."/>
            <person name="Zimin A.V."/>
            <person name="Baldwin J."/>
            <person name="Abdouelleil A."/>
            <person name="Abdulkadir J."/>
            <person name="Abebe A."/>
            <person name="Abera B."/>
            <person name="Abreu J."/>
            <person name="Acer S.C."/>
            <person name="Aftuck L."/>
            <person name="Alexander A."/>
            <person name="An P."/>
            <person name="Anderson E."/>
            <person name="Anderson S."/>
            <person name="Arachi H."/>
            <person name="Azer M."/>
            <person name="Bachantsang P."/>
            <person name="Barry A."/>
            <person name="Bayul T."/>
            <person name="Berlin A."/>
            <person name="Bessette D."/>
            <person name="Bloom T."/>
            <person name="Blye J."/>
            <person name="Boguslavskiy L."/>
            <person name="Bonnet C."/>
            <person name="Boukhgalter B."/>
            <person name="Bourzgui I."/>
            <person name="Brown A."/>
            <person name="Cahill P."/>
            <person name="Channer S."/>
            <person name="Cheshatsang Y."/>
            <person name="Chuda L."/>
            <person name="Citroen M."/>
            <person name="Collymore A."/>
            <person name="Cooke P."/>
            <person name="Costello M."/>
            <person name="D'Aco K."/>
            <person name="Daza R."/>
            <person name="De Haan G."/>
            <person name="DeGray S."/>
            <person name="DeMaso C."/>
            <person name="Dhargay N."/>
            <person name="Dooley K."/>
            <person name="Dooley E."/>
            <person name="Doricent M."/>
            <person name="Dorje P."/>
            <person name="Dorjee K."/>
            <person name="Dupes A."/>
            <person name="Elong R."/>
            <person name="Falk J."/>
            <person name="Farina A."/>
            <person name="Faro S."/>
            <person name="Ferguson D."/>
            <person name="Fisher S."/>
            <person name="Foley C.D."/>
            <person name="Franke A."/>
            <person name="Friedrich D."/>
            <person name="Gadbois L."/>
            <person name="Gearin G."/>
            <person name="Gearin C.R."/>
            <person name="Giannoukos G."/>
            <person name="Goode T."/>
            <person name="Graham J."/>
            <person name="Grandbois E."/>
            <person name="Grewal S."/>
            <person name="Gyaltsen K."/>
            <person name="Hafez N."/>
            <person name="Hagos B."/>
            <person name="Hall J."/>
            <person name="Henson C."/>
            <person name="Hollinger A."/>
            <person name="Honan T."/>
            <person name="Huard M.D."/>
            <person name="Hughes L."/>
            <person name="Hurhula B."/>
            <person name="Husby M.E."/>
            <person name="Kamat A."/>
            <person name="Kanga B."/>
            <person name="Kashin S."/>
            <person name="Khazanovich D."/>
            <person name="Kisner P."/>
            <person name="Lance K."/>
            <person name="Lara M."/>
            <person name="Lee W."/>
            <person name="Lennon N."/>
            <person name="Letendre F."/>
            <person name="LeVine R."/>
            <person name="Lipovsky A."/>
            <person name="Liu X."/>
            <person name="Liu J."/>
            <person name="Liu S."/>
            <person name="Lokyitsang T."/>
            <person name="Lokyitsang Y."/>
            <person name="Lubonja R."/>
            <person name="Lui A."/>
            <person name="MacDonald P."/>
            <person name="Magnisalis V."/>
            <person name="Maru K."/>
            <person name="Matthews C."/>
            <person name="McCusker W."/>
            <person name="McDonough S."/>
            <person name="Mehta T."/>
            <person name="Meldrim J."/>
            <person name="Meneus L."/>
            <person name="Mihai O."/>
            <person name="Mihalev A."/>
            <person name="Mihova T."/>
            <person name="Mittelman R."/>
            <person name="Mlenga V."/>
            <person name="Montmayeur A."/>
            <person name="Mulrain L."/>
            <person name="Navidi A."/>
            <person name="Naylor J."/>
            <person name="Negash T."/>
            <person name="Nguyen T."/>
            <person name="Nguyen N."/>
            <person name="Nicol R."/>
            <person name="Norbu C."/>
            <person name="Norbu N."/>
            <person name="Novod N."/>
            <person name="O'Neill B."/>
            <person name="Osman S."/>
            <person name="Markiewicz E."/>
            <person name="Oyono O.L."/>
            <person name="Patti C."/>
            <person name="Phunkhang P."/>
            <person name="Pierre F."/>
            <person name="Priest M."/>
            <person name="Raghuraman S."/>
            <person name="Rege F."/>
            <person name="Reyes R."/>
            <person name="Rise C."/>
            <person name="Rogov P."/>
            <person name="Ross K."/>
            <person name="Ryan E."/>
            <person name="Settipalli S."/>
            <person name="Shea T."/>
            <person name="Sherpa N."/>
            <person name="Shi L."/>
            <person name="Shih D."/>
            <person name="Sparrow T."/>
            <person name="Spaulding J."/>
            <person name="Stalker J."/>
            <person name="Stange-Thomann N."/>
            <person name="Stavropoulos S."/>
            <person name="Stone C."/>
            <person name="Strader C."/>
            <person name="Tesfaye S."/>
            <person name="Thomson T."/>
            <person name="Thoulutsang Y."/>
            <person name="Thoulutsang D."/>
            <person name="Topham K."/>
            <person name="Topping I."/>
            <person name="Tsamla T."/>
            <person name="Vassiliev H."/>
            <person name="Vo A."/>
            <person name="Wangchuk T."/>
            <person name="Wangdi T."/>
            <person name="Weiand M."/>
            <person name="Wilkinson J."/>
            <person name="Wilson A."/>
            <person name="Yadav S."/>
            <person name="Young G."/>
            <person name="Yu Q."/>
            <person name="Zembek L."/>
            <person name="Zhong D."/>
            <person name="Zimmer A."/>
            <person name="Zwirko Z."/>
            <person name="Jaffe D.B."/>
            <person name="Alvarez P."/>
            <person name="Brockman W."/>
            <person name="Butler J."/>
            <person name="Chin C."/>
            <person name="Gnerre S."/>
            <person name="Grabherr M."/>
            <person name="Kleber M."/>
            <person name="Mauceli E."/>
            <person name="MacCallum I."/>
        </authorList>
    </citation>
    <scope>NUCLEOTIDE SEQUENCE [LARGE SCALE GENOMIC DNA]</scope>
    <source>
        <strain evidence="4">Tucson 14030-0811.24</strain>
    </source>
</reference>
<dbReference type="FunCoup" id="B4MXN0">
    <property type="interactions" value="1367"/>
</dbReference>
<feature type="domain" description="Nucleotide exchange factor Fes1" evidence="2">
    <location>
        <begin position="11"/>
        <end position="96"/>
    </location>
</feature>
<dbReference type="PANTHER" id="PTHR19316">
    <property type="entry name" value="PROTEIN FOLDING REGULATOR"/>
    <property type="match status" value="1"/>
</dbReference>
<protein>
    <recommendedName>
        <fullName evidence="2">Nucleotide exchange factor Fes1 domain-containing protein</fullName>
    </recommendedName>
</protein>
<dbReference type="InterPro" id="IPR011989">
    <property type="entry name" value="ARM-like"/>
</dbReference>
<dbReference type="AlphaFoldDB" id="B4MXN0"/>
<dbReference type="GO" id="GO:0005783">
    <property type="term" value="C:endoplasmic reticulum"/>
    <property type="evidence" value="ECO:0007669"/>
    <property type="project" value="TreeGrafter"/>
</dbReference>
<dbReference type="Gene3D" id="1.25.10.10">
    <property type="entry name" value="Leucine-rich Repeat Variant"/>
    <property type="match status" value="1"/>
</dbReference>
<dbReference type="GO" id="GO:0000774">
    <property type="term" value="F:adenyl-nucleotide exchange factor activity"/>
    <property type="evidence" value="ECO:0007669"/>
    <property type="project" value="TreeGrafter"/>
</dbReference>
<evidence type="ECO:0000313" key="3">
    <source>
        <dbReference type="EMBL" id="EDW76799.2"/>
    </source>
</evidence>
<dbReference type="eggNOG" id="KOG2160">
    <property type="taxonomic scope" value="Eukaryota"/>
</dbReference>